<name>A0AAV0DST7_9ASTE</name>
<gene>
    <name evidence="1" type="ORF">CEPIT_LOCUS17390</name>
</gene>
<organism evidence="1 2">
    <name type="scientific">Cuscuta epithymum</name>
    <dbReference type="NCBI Taxonomy" id="186058"/>
    <lineage>
        <taxon>Eukaryota</taxon>
        <taxon>Viridiplantae</taxon>
        <taxon>Streptophyta</taxon>
        <taxon>Embryophyta</taxon>
        <taxon>Tracheophyta</taxon>
        <taxon>Spermatophyta</taxon>
        <taxon>Magnoliopsida</taxon>
        <taxon>eudicotyledons</taxon>
        <taxon>Gunneridae</taxon>
        <taxon>Pentapetalae</taxon>
        <taxon>asterids</taxon>
        <taxon>lamiids</taxon>
        <taxon>Solanales</taxon>
        <taxon>Convolvulaceae</taxon>
        <taxon>Cuscuteae</taxon>
        <taxon>Cuscuta</taxon>
        <taxon>Cuscuta subgen. Cuscuta</taxon>
    </lineage>
</organism>
<dbReference type="EMBL" id="CAMAPF010000133">
    <property type="protein sequence ID" value="CAH9105944.1"/>
    <property type="molecule type" value="Genomic_DNA"/>
</dbReference>
<comment type="caution">
    <text evidence="1">The sequence shown here is derived from an EMBL/GenBank/DDBJ whole genome shotgun (WGS) entry which is preliminary data.</text>
</comment>
<sequence length="45" mass="4696">MFDLLQSVLDHDGGFHGGCHGGLHLLVVNEIDGIEVRRAGGGISP</sequence>
<evidence type="ECO:0000313" key="2">
    <source>
        <dbReference type="Proteomes" id="UP001152523"/>
    </source>
</evidence>
<dbReference type="AlphaFoldDB" id="A0AAV0DST7"/>
<protein>
    <submittedName>
        <fullName evidence="1">Uncharacterized protein</fullName>
    </submittedName>
</protein>
<dbReference type="Proteomes" id="UP001152523">
    <property type="component" value="Unassembled WGS sequence"/>
</dbReference>
<proteinExistence type="predicted"/>
<evidence type="ECO:0000313" key="1">
    <source>
        <dbReference type="EMBL" id="CAH9105944.1"/>
    </source>
</evidence>
<keyword evidence="2" id="KW-1185">Reference proteome</keyword>
<accession>A0AAV0DST7</accession>
<reference evidence="1" key="1">
    <citation type="submission" date="2022-07" db="EMBL/GenBank/DDBJ databases">
        <authorList>
            <person name="Macas J."/>
            <person name="Novak P."/>
            <person name="Neumann P."/>
        </authorList>
    </citation>
    <scope>NUCLEOTIDE SEQUENCE</scope>
</reference>